<evidence type="ECO:0000256" key="1">
    <source>
        <dbReference type="ARBA" id="ARBA00023015"/>
    </source>
</evidence>
<keyword evidence="2 5" id="KW-0238">DNA-binding</keyword>
<dbReference type="PANTHER" id="PTHR43537">
    <property type="entry name" value="TRANSCRIPTIONAL REGULATOR, GNTR FAMILY"/>
    <property type="match status" value="1"/>
</dbReference>
<dbReference type="SMART" id="SM00895">
    <property type="entry name" value="FCD"/>
    <property type="match status" value="1"/>
</dbReference>
<dbReference type="InterPro" id="IPR011711">
    <property type="entry name" value="GntR_C"/>
</dbReference>
<dbReference type="InterPro" id="IPR000524">
    <property type="entry name" value="Tscrpt_reg_HTH_GntR"/>
</dbReference>
<evidence type="ECO:0000313" key="6">
    <source>
        <dbReference type="Proteomes" id="UP000316624"/>
    </source>
</evidence>
<dbReference type="SMART" id="SM00345">
    <property type="entry name" value="HTH_GNTR"/>
    <property type="match status" value="1"/>
</dbReference>
<dbReference type="RefSeq" id="WP_021246945.1">
    <property type="nucleotide sequence ID" value="NZ_JACIIY010000005.1"/>
</dbReference>
<comment type="caution">
    <text evidence="5">The sequence shown here is derived from an EMBL/GenBank/DDBJ whole genome shotgun (WGS) entry which is preliminary data.</text>
</comment>
<dbReference type="PANTHER" id="PTHR43537:SF5">
    <property type="entry name" value="UXU OPERON TRANSCRIPTIONAL REGULATOR"/>
    <property type="match status" value="1"/>
</dbReference>
<dbReference type="Gene3D" id="1.10.10.10">
    <property type="entry name" value="Winged helix-like DNA-binding domain superfamily/Winged helix DNA-binding domain"/>
    <property type="match status" value="1"/>
</dbReference>
<dbReference type="InterPro" id="IPR036390">
    <property type="entry name" value="WH_DNA-bd_sf"/>
</dbReference>
<evidence type="ECO:0000256" key="3">
    <source>
        <dbReference type="ARBA" id="ARBA00023163"/>
    </source>
</evidence>
<dbReference type="SUPFAM" id="SSF48008">
    <property type="entry name" value="GntR ligand-binding domain-like"/>
    <property type="match status" value="1"/>
</dbReference>
<dbReference type="Proteomes" id="UP000316624">
    <property type="component" value="Unassembled WGS sequence"/>
</dbReference>
<protein>
    <submittedName>
        <fullName evidence="5">DNA-binding GntR family transcriptional regulator</fullName>
    </submittedName>
</protein>
<sequence length="240" mass="26433">MSTKPPIEIPVAESSHSLIPKVRSRSRQIYLRLRQMIILGELVPLQKLKIAELAEELGANSSAVREALSRLTAEHLVEARDQQGFRVAPISIAELDDLTRTRCDIETLALKRSIERGSKAWAQALKLAHREISNYSGDPQAPEGMALHAQFHKAVLAGCESPALLRIWQSLYEMAERYRAIAVRQAGPSRPVVDEHDRIAKAALDRDVDAAATLLTNHIERTAALVRDAILKASADGGNC</sequence>
<dbReference type="Gene3D" id="1.20.120.530">
    <property type="entry name" value="GntR ligand-binding domain-like"/>
    <property type="match status" value="1"/>
</dbReference>
<name>A0A562KKN3_SPHWJ</name>
<evidence type="ECO:0000259" key="4">
    <source>
        <dbReference type="PROSITE" id="PS50949"/>
    </source>
</evidence>
<evidence type="ECO:0000313" key="5">
    <source>
        <dbReference type="EMBL" id="TWH95951.1"/>
    </source>
</evidence>
<dbReference type="PROSITE" id="PS50949">
    <property type="entry name" value="HTH_GNTR"/>
    <property type="match status" value="1"/>
</dbReference>
<dbReference type="Pfam" id="PF00392">
    <property type="entry name" value="GntR"/>
    <property type="match status" value="1"/>
</dbReference>
<feature type="domain" description="HTH gntR-type" evidence="4">
    <location>
        <begin position="23"/>
        <end position="90"/>
    </location>
</feature>
<dbReference type="CDD" id="cd07377">
    <property type="entry name" value="WHTH_GntR"/>
    <property type="match status" value="1"/>
</dbReference>
<dbReference type="AlphaFoldDB" id="A0A562KKN3"/>
<evidence type="ECO:0000256" key="2">
    <source>
        <dbReference type="ARBA" id="ARBA00023125"/>
    </source>
</evidence>
<dbReference type="Pfam" id="PF07729">
    <property type="entry name" value="FCD"/>
    <property type="match status" value="1"/>
</dbReference>
<organism evidence="5 6">
    <name type="scientific">Sphingobium wenxiniae (strain DSM 21828 / CGMCC 1.7748 / JZ-1)</name>
    <dbReference type="NCBI Taxonomy" id="595605"/>
    <lineage>
        <taxon>Bacteria</taxon>
        <taxon>Pseudomonadati</taxon>
        <taxon>Pseudomonadota</taxon>
        <taxon>Alphaproteobacteria</taxon>
        <taxon>Sphingomonadales</taxon>
        <taxon>Sphingomonadaceae</taxon>
        <taxon>Sphingobium</taxon>
    </lineage>
</organism>
<keyword evidence="1" id="KW-0805">Transcription regulation</keyword>
<dbReference type="SUPFAM" id="SSF46785">
    <property type="entry name" value="Winged helix' DNA-binding domain"/>
    <property type="match status" value="1"/>
</dbReference>
<dbReference type="InterPro" id="IPR036388">
    <property type="entry name" value="WH-like_DNA-bd_sf"/>
</dbReference>
<proteinExistence type="predicted"/>
<reference evidence="5 6" key="1">
    <citation type="journal article" date="2015" name="Stand. Genomic Sci.">
        <title>Genomic Encyclopedia of Bacterial and Archaeal Type Strains, Phase III: the genomes of soil and plant-associated and newly described type strains.</title>
        <authorList>
            <person name="Whitman W.B."/>
            <person name="Woyke T."/>
            <person name="Klenk H.P."/>
            <person name="Zhou Y."/>
            <person name="Lilburn T.G."/>
            <person name="Beck B.J."/>
            <person name="De Vos P."/>
            <person name="Vandamme P."/>
            <person name="Eisen J.A."/>
            <person name="Garrity G."/>
            <person name="Hugenholtz P."/>
            <person name="Kyrpides N.C."/>
        </authorList>
    </citation>
    <scope>NUCLEOTIDE SEQUENCE [LARGE SCALE GENOMIC DNA]</scope>
    <source>
        <strain evidence="5 6">CGMCC 1.7748</strain>
    </source>
</reference>
<gene>
    <name evidence="5" type="ORF">IQ35_01038</name>
</gene>
<keyword evidence="6" id="KW-1185">Reference proteome</keyword>
<keyword evidence="3" id="KW-0804">Transcription</keyword>
<dbReference type="GO" id="GO:0003677">
    <property type="term" value="F:DNA binding"/>
    <property type="evidence" value="ECO:0007669"/>
    <property type="project" value="UniProtKB-KW"/>
</dbReference>
<dbReference type="InterPro" id="IPR008920">
    <property type="entry name" value="TF_FadR/GntR_C"/>
</dbReference>
<accession>A0A562KKN3</accession>
<dbReference type="GO" id="GO:0003700">
    <property type="term" value="F:DNA-binding transcription factor activity"/>
    <property type="evidence" value="ECO:0007669"/>
    <property type="project" value="InterPro"/>
</dbReference>
<dbReference type="EMBL" id="VLKK01000003">
    <property type="protein sequence ID" value="TWH95951.1"/>
    <property type="molecule type" value="Genomic_DNA"/>
</dbReference>